<keyword evidence="2" id="KW-1185">Reference proteome</keyword>
<dbReference type="InterPro" id="IPR025048">
    <property type="entry name" value="DUF3987"/>
</dbReference>
<evidence type="ECO:0000313" key="2">
    <source>
        <dbReference type="Proteomes" id="UP000620025"/>
    </source>
</evidence>
<comment type="caution">
    <text evidence="1">The sequence shown here is derived from an EMBL/GenBank/DDBJ whole genome shotgun (WGS) entry which is preliminary data.</text>
</comment>
<dbReference type="Proteomes" id="UP000620025">
    <property type="component" value="Unassembled WGS sequence"/>
</dbReference>
<sequence length="474" mass="52415">MYHSYCYPALPIPGAPYPAPSLAHPCFSSAVLEAAENLKLPHPFVCLTALSAIAAVLQELVDIEMPSGNALPVSLNTLITVPSGGGKNRTINLFKRSIEEFETQQVLASKGEMAAYKTKFEIWSHQRKDLLKKQCKVLSGDELVELMIAHDQKAPIPPKPFRMVFEDTTPEALLGSLGAGGHGAWLVTSEGGIILSQHSMKNMPALNQLWSGDRVTVDRKTTGSFVLADVRISVLIMSQPGIFEDFINRYGGLARESGFFARCLVLAVPPSVIGQYEDDQVLDWQNLEQFHVVLRRFLSMSVSGISRSAVRFSPAARSRWVVIKNAVVDESKMGGRFTDFPDLAARTPENIARISALLHFFEGRSGDITVETLDYACRLCFWHIDQFVQMFSKRSTGEEDAKILFGWFLGRYNNNSQVAHRKTAVRQACPNSLRKDGRFNAAFELLASRGYVATQVFGKGAQGVIFYPRGYGNG</sequence>
<reference evidence="1 2" key="1">
    <citation type="journal article" date="2020" name="FEMS Microbiol. Ecol.">
        <title>Temporal dynamics of bacterial communities during seed development and maturation.</title>
        <authorList>
            <person name="Chesneau G."/>
            <person name="Torres-Cortes G."/>
            <person name="Briand M."/>
            <person name="Darrasse A."/>
            <person name="Preveaux A."/>
            <person name="Marais C."/>
            <person name="Jacques M.A."/>
            <person name="Shade A."/>
            <person name="Barret M."/>
        </authorList>
    </citation>
    <scope>NUCLEOTIDE SEQUENCE [LARGE SCALE GENOMIC DNA]</scope>
    <source>
        <strain evidence="1 2">CFBP13599</strain>
    </source>
</reference>
<proteinExistence type="predicted"/>
<evidence type="ECO:0000313" key="1">
    <source>
        <dbReference type="EMBL" id="MBD8770099.1"/>
    </source>
</evidence>
<gene>
    <name evidence="1" type="ORF">IFT38_11150</name>
</gene>
<organism evidence="1 2">
    <name type="scientific">Pseudomonas coleopterorum</name>
    <dbReference type="NCBI Taxonomy" id="1605838"/>
    <lineage>
        <taxon>Bacteria</taxon>
        <taxon>Pseudomonadati</taxon>
        <taxon>Pseudomonadota</taxon>
        <taxon>Gammaproteobacteria</taxon>
        <taxon>Pseudomonadales</taxon>
        <taxon>Pseudomonadaceae</taxon>
        <taxon>Pseudomonas</taxon>
    </lineage>
</organism>
<dbReference type="EMBL" id="JACYWZ010000004">
    <property type="protein sequence ID" value="MBD8770099.1"/>
    <property type="molecule type" value="Genomic_DNA"/>
</dbReference>
<name>A0ABR9C083_9PSED</name>
<dbReference type="Pfam" id="PF13148">
    <property type="entry name" value="DUF3987"/>
    <property type="match status" value="1"/>
</dbReference>
<accession>A0ABR9C083</accession>
<dbReference type="RefSeq" id="WP_082484623.1">
    <property type="nucleotide sequence ID" value="NZ_JAXCXE010000007.1"/>
</dbReference>
<protein>
    <submittedName>
        <fullName evidence="1">DUF3987 domain-containing protein</fullName>
    </submittedName>
</protein>